<organism evidence="1 2">
    <name type="scientific">Helcobacillus massiliensis</name>
    <dbReference type="NCBI Taxonomy" id="521392"/>
    <lineage>
        <taxon>Bacteria</taxon>
        <taxon>Bacillati</taxon>
        <taxon>Actinomycetota</taxon>
        <taxon>Actinomycetes</taxon>
        <taxon>Micrococcales</taxon>
        <taxon>Dermabacteraceae</taxon>
        <taxon>Helcobacillus</taxon>
    </lineage>
</organism>
<dbReference type="RefSeq" id="WP_221187231.1">
    <property type="nucleotide sequence ID" value="NZ_CBCSFZ010000018.1"/>
</dbReference>
<dbReference type="InterPro" id="IPR030987">
    <property type="entry name" value="AbiV"/>
</dbReference>
<dbReference type="AlphaFoldDB" id="A0A839QY17"/>
<proteinExistence type="predicted"/>
<accession>A0A839QY17</accession>
<keyword evidence="2" id="KW-1185">Reference proteome</keyword>
<evidence type="ECO:0000313" key="2">
    <source>
        <dbReference type="Proteomes" id="UP000568050"/>
    </source>
</evidence>
<reference evidence="1 2" key="1">
    <citation type="submission" date="2020-08" db="EMBL/GenBank/DDBJ databases">
        <title>Sequencing the genomes of 1000 actinobacteria strains.</title>
        <authorList>
            <person name="Klenk H.-P."/>
        </authorList>
    </citation>
    <scope>NUCLEOTIDE SEQUENCE [LARGE SCALE GENOMIC DNA]</scope>
    <source>
        <strain evidence="1 2">DSM 23040</strain>
    </source>
</reference>
<dbReference type="Proteomes" id="UP000568050">
    <property type="component" value="Unassembled WGS sequence"/>
</dbReference>
<sequence>MDNASGLIADALALPERGSFGRTRSLTVLAQEQRGKALWIYETFGQSWGSGADDVREVPWLCRTVAATL</sequence>
<protein>
    <submittedName>
        <fullName evidence="1">AbiV family abortive infection protein</fullName>
    </submittedName>
</protein>
<dbReference type="NCBIfam" id="TIGR04498">
    <property type="entry name" value="AbiV_defense"/>
    <property type="match status" value="1"/>
</dbReference>
<dbReference type="Pfam" id="PF18728">
    <property type="entry name" value="HEPN_AbiV"/>
    <property type="match status" value="1"/>
</dbReference>
<gene>
    <name evidence="1" type="ORF">FHX50_001134</name>
</gene>
<name>A0A839QY17_9MICO</name>
<evidence type="ECO:0000313" key="1">
    <source>
        <dbReference type="EMBL" id="MBB3022851.1"/>
    </source>
</evidence>
<dbReference type="EMBL" id="JACHWP010000002">
    <property type="protein sequence ID" value="MBB3022851.1"/>
    <property type="molecule type" value="Genomic_DNA"/>
</dbReference>
<comment type="caution">
    <text evidence="1">The sequence shown here is derived from an EMBL/GenBank/DDBJ whole genome shotgun (WGS) entry which is preliminary data.</text>
</comment>